<dbReference type="EMBL" id="CAJNIZ010009453">
    <property type="protein sequence ID" value="CAE7281853.1"/>
    <property type="molecule type" value="Genomic_DNA"/>
</dbReference>
<feature type="chain" id="PRO_5032488882" evidence="1">
    <location>
        <begin position="19"/>
        <end position="93"/>
    </location>
</feature>
<evidence type="ECO:0000313" key="3">
    <source>
        <dbReference type="Proteomes" id="UP000649617"/>
    </source>
</evidence>
<feature type="non-terminal residue" evidence="2">
    <location>
        <position position="1"/>
    </location>
</feature>
<protein>
    <submittedName>
        <fullName evidence="2">Uncharacterized protein</fullName>
    </submittedName>
</protein>
<evidence type="ECO:0000313" key="2">
    <source>
        <dbReference type="EMBL" id="CAE7281853.1"/>
    </source>
</evidence>
<comment type="caution">
    <text evidence="2">The sequence shown here is derived from an EMBL/GenBank/DDBJ whole genome shotgun (WGS) entry which is preliminary data.</text>
</comment>
<organism evidence="2 3">
    <name type="scientific">Symbiodinium pilosum</name>
    <name type="common">Dinoflagellate</name>
    <dbReference type="NCBI Taxonomy" id="2952"/>
    <lineage>
        <taxon>Eukaryota</taxon>
        <taxon>Sar</taxon>
        <taxon>Alveolata</taxon>
        <taxon>Dinophyceae</taxon>
        <taxon>Suessiales</taxon>
        <taxon>Symbiodiniaceae</taxon>
        <taxon>Symbiodinium</taxon>
    </lineage>
</organism>
<feature type="non-terminal residue" evidence="2">
    <location>
        <position position="93"/>
    </location>
</feature>
<reference evidence="2" key="1">
    <citation type="submission" date="2021-02" db="EMBL/GenBank/DDBJ databases">
        <authorList>
            <person name="Dougan E. K."/>
            <person name="Rhodes N."/>
            <person name="Thang M."/>
            <person name="Chan C."/>
        </authorList>
    </citation>
    <scope>NUCLEOTIDE SEQUENCE</scope>
</reference>
<accession>A0A812MTH8</accession>
<proteinExistence type="predicted"/>
<name>A0A812MTH8_SYMPI</name>
<dbReference type="AlphaFoldDB" id="A0A812MTH8"/>
<keyword evidence="1" id="KW-0732">Signal</keyword>
<gene>
    <name evidence="2" type="ORF">SPIL2461_LOCUS6319</name>
</gene>
<feature type="signal peptide" evidence="1">
    <location>
        <begin position="1"/>
        <end position="18"/>
    </location>
</feature>
<keyword evidence="3" id="KW-1185">Reference proteome</keyword>
<sequence length="93" mass="10697">VIVLLVLMVHWMGISSHADIQFVEYFAGVGRLAQVAEGGTIVLENPMNSLIALHDRYVWMVKLLRMYTYSYAGHFVRLLPDFFEDEPAERLPE</sequence>
<dbReference type="Proteomes" id="UP000649617">
    <property type="component" value="Unassembled WGS sequence"/>
</dbReference>
<evidence type="ECO:0000256" key="1">
    <source>
        <dbReference type="SAM" id="SignalP"/>
    </source>
</evidence>